<accession>A0A918PZJ0</accession>
<proteinExistence type="predicted"/>
<keyword evidence="3" id="KW-1185">Reference proteome</keyword>
<reference evidence="2" key="2">
    <citation type="submission" date="2020-09" db="EMBL/GenBank/DDBJ databases">
        <authorList>
            <person name="Sun Q."/>
            <person name="Ohkuma M."/>
        </authorList>
    </citation>
    <scope>NUCLEOTIDE SEQUENCE</scope>
    <source>
        <strain evidence="2">JCM 4988</strain>
    </source>
</reference>
<gene>
    <name evidence="2" type="ORF">GCM10010387_19930</name>
</gene>
<evidence type="ECO:0000313" key="2">
    <source>
        <dbReference type="EMBL" id="GGZ26614.1"/>
    </source>
</evidence>
<reference evidence="2" key="1">
    <citation type="journal article" date="2014" name="Int. J. Syst. Evol. Microbiol.">
        <title>Complete genome sequence of Corynebacterium casei LMG S-19264T (=DSM 44701T), isolated from a smear-ripened cheese.</title>
        <authorList>
            <consortium name="US DOE Joint Genome Institute (JGI-PGF)"/>
            <person name="Walter F."/>
            <person name="Albersmeier A."/>
            <person name="Kalinowski J."/>
            <person name="Ruckert C."/>
        </authorList>
    </citation>
    <scope>NUCLEOTIDE SEQUENCE</scope>
    <source>
        <strain evidence="2">JCM 4988</strain>
    </source>
</reference>
<name>A0A918PZJ0_9ACTN</name>
<dbReference type="AlphaFoldDB" id="A0A918PZJ0"/>
<evidence type="ECO:0008006" key="4">
    <source>
        <dbReference type="Google" id="ProtNLM"/>
    </source>
</evidence>
<evidence type="ECO:0000256" key="1">
    <source>
        <dbReference type="SAM" id="SignalP"/>
    </source>
</evidence>
<dbReference type="EMBL" id="BMWG01000004">
    <property type="protein sequence ID" value="GGZ26614.1"/>
    <property type="molecule type" value="Genomic_DNA"/>
</dbReference>
<sequence length="131" mass="13923">MFSGTISKRPMTLVVVAAVAATLGLSGCSVDASKAEPESKTFAYDGKELKLKTNEVATKVVAVDREDIKVTRWFDAAVGSERLKWTLEGDTLDIDAGCSGIAICDAKFKVEIPQGIALIKDGKKTDLSGKN</sequence>
<dbReference type="RefSeq" id="WP_190122599.1">
    <property type="nucleotide sequence ID" value="NZ_BMWG01000004.1"/>
</dbReference>
<evidence type="ECO:0000313" key="3">
    <source>
        <dbReference type="Proteomes" id="UP000630936"/>
    </source>
</evidence>
<dbReference type="Proteomes" id="UP000630936">
    <property type="component" value="Unassembled WGS sequence"/>
</dbReference>
<comment type="caution">
    <text evidence="2">The sequence shown here is derived from an EMBL/GenBank/DDBJ whole genome shotgun (WGS) entry which is preliminary data.</text>
</comment>
<protein>
    <recommendedName>
        <fullName evidence="4">Lipoprotein</fullName>
    </recommendedName>
</protein>
<feature type="chain" id="PRO_5039079916" description="Lipoprotein" evidence="1">
    <location>
        <begin position="32"/>
        <end position="131"/>
    </location>
</feature>
<organism evidence="2 3">
    <name type="scientific">Streptomyces inusitatus</name>
    <dbReference type="NCBI Taxonomy" id="68221"/>
    <lineage>
        <taxon>Bacteria</taxon>
        <taxon>Bacillati</taxon>
        <taxon>Actinomycetota</taxon>
        <taxon>Actinomycetes</taxon>
        <taxon>Kitasatosporales</taxon>
        <taxon>Streptomycetaceae</taxon>
        <taxon>Streptomyces</taxon>
    </lineage>
</organism>
<feature type="signal peptide" evidence="1">
    <location>
        <begin position="1"/>
        <end position="31"/>
    </location>
</feature>
<keyword evidence="1" id="KW-0732">Signal</keyword>